<dbReference type="PIRSF" id="PIRSF030802">
    <property type="entry name" value="UCP030802"/>
    <property type="match status" value="1"/>
</dbReference>
<dbReference type="InterPro" id="IPR024197">
    <property type="entry name" value="TPP-like"/>
</dbReference>
<reference evidence="2" key="1">
    <citation type="journal article" date="2019" name="Int. J. Syst. Evol. Microbiol.">
        <title>The Global Catalogue of Microorganisms (GCM) 10K type strain sequencing project: providing services to taxonomists for standard genome sequencing and annotation.</title>
        <authorList>
            <consortium name="The Broad Institute Genomics Platform"/>
            <consortium name="The Broad Institute Genome Sequencing Center for Infectious Disease"/>
            <person name="Wu L."/>
            <person name="Ma J."/>
        </authorList>
    </citation>
    <scope>NUCLEOTIDE SEQUENCE [LARGE SCALE GENOMIC DNA]</scope>
    <source>
        <strain evidence="2">KCTC 12907</strain>
    </source>
</reference>
<protein>
    <submittedName>
        <fullName evidence="1">Hydrolase</fullName>
    </submittedName>
</protein>
<sequence>MIFACDLDQTLIYSRRSMGPVGESELVPVEKYEGEDLSFMTRAAYSRLRELSLELDFVPTTTRIYEQYERIHGLTDGIRVRYAIVSNGGRVLVDGRTDAGWDGMIREAVRLTAAPGEEAKALFDRLADPRWVLKERYCDGLFYAVVVDRDGVPDGWMEELTGELAGLGWNCSLQGRKMYLVPDPVSKGAAVRYVKELAGASFVFAAGDSLLDESMLRIADAAMAPAHGELFRMYGGENGGSIGFARRSGIGASEEILDAAAKCRREARHTG</sequence>
<evidence type="ECO:0000313" key="2">
    <source>
        <dbReference type="Proteomes" id="UP001596378"/>
    </source>
</evidence>
<dbReference type="InterPro" id="IPR036412">
    <property type="entry name" value="HAD-like_sf"/>
</dbReference>
<dbReference type="SUPFAM" id="SSF56784">
    <property type="entry name" value="HAD-like"/>
    <property type="match status" value="1"/>
</dbReference>
<dbReference type="EMBL" id="JBHTAI010000008">
    <property type="protein sequence ID" value="MFC7149894.1"/>
    <property type="molecule type" value="Genomic_DNA"/>
</dbReference>
<keyword evidence="1" id="KW-0378">Hydrolase</keyword>
<dbReference type="Proteomes" id="UP001596378">
    <property type="component" value="Unassembled WGS sequence"/>
</dbReference>
<dbReference type="InterPro" id="IPR023214">
    <property type="entry name" value="HAD_sf"/>
</dbReference>
<gene>
    <name evidence="1" type="ORF">ACFQMJ_15315</name>
</gene>
<dbReference type="Gene3D" id="3.40.50.1000">
    <property type="entry name" value="HAD superfamily/HAD-like"/>
    <property type="match status" value="1"/>
</dbReference>
<name>A0ABW2FD37_9BACL</name>
<dbReference type="GO" id="GO:0016787">
    <property type="term" value="F:hydrolase activity"/>
    <property type="evidence" value="ECO:0007669"/>
    <property type="project" value="UniProtKB-KW"/>
</dbReference>
<accession>A0ABW2FD37</accession>
<organism evidence="1 2">
    <name type="scientific">Cohnella cellulosilytica</name>
    <dbReference type="NCBI Taxonomy" id="986710"/>
    <lineage>
        <taxon>Bacteria</taxon>
        <taxon>Bacillati</taxon>
        <taxon>Bacillota</taxon>
        <taxon>Bacilli</taxon>
        <taxon>Bacillales</taxon>
        <taxon>Paenibacillaceae</taxon>
        <taxon>Cohnella</taxon>
    </lineage>
</organism>
<dbReference type="RefSeq" id="WP_378049433.1">
    <property type="nucleotide sequence ID" value="NZ_JBHMDN010000020.1"/>
</dbReference>
<evidence type="ECO:0000313" key="1">
    <source>
        <dbReference type="EMBL" id="MFC7149894.1"/>
    </source>
</evidence>
<proteinExistence type="predicted"/>
<keyword evidence="2" id="KW-1185">Reference proteome</keyword>
<comment type="caution">
    <text evidence="1">The sequence shown here is derived from an EMBL/GenBank/DDBJ whole genome shotgun (WGS) entry which is preliminary data.</text>
</comment>